<dbReference type="InterPro" id="IPR037045">
    <property type="entry name" value="S8pro/Inhibitor_I9_sf"/>
</dbReference>
<dbReference type="Proteomes" id="UP000278981">
    <property type="component" value="Unassembled WGS sequence"/>
</dbReference>
<comment type="caution">
    <text evidence="3">The sequence shown here is derived from an EMBL/GenBank/DDBJ whole genome shotgun (WGS) entry which is preliminary data.</text>
</comment>
<dbReference type="GO" id="GO:0006508">
    <property type="term" value="P:proteolysis"/>
    <property type="evidence" value="ECO:0007669"/>
    <property type="project" value="UniProtKB-KW"/>
</dbReference>
<dbReference type="Pfam" id="PF05922">
    <property type="entry name" value="Inhibitor_I9"/>
    <property type="match status" value="1"/>
</dbReference>
<dbReference type="GO" id="GO:0008233">
    <property type="term" value="F:peptidase activity"/>
    <property type="evidence" value="ECO:0007669"/>
    <property type="project" value="UniProtKB-KW"/>
</dbReference>
<dbReference type="Gene3D" id="3.30.70.80">
    <property type="entry name" value="Peptidase S8 propeptide/proteinase inhibitor I9"/>
    <property type="match status" value="1"/>
</dbReference>
<dbReference type="EMBL" id="QDGB01000394">
    <property type="protein sequence ID" value="RQX10569.1"/>
    <property type="molecule type" value="Genomic_DNA"/>
</dbReference>
<organism evidence="3 4">
    <name type="scientific">Micromonospora ureilytica</name>
    <dbReference type="NCBI Taxonomy" id="709868"/>
    <lineage>
        <taxon>Bacteria</taxon>
        <taxon>Bacillati</taxon>
        <taxon>Actinomycetota</taxon>
        <taxon>Actinomycetes</taxon>
        <taxon>Micromonosporales</taxon>
        <taxon>Micromonosporaceae</taxon>
        <taxon>Micromonospora</taxon>
    </lineage>
</organism>
<feature type="non-terminal residue" evidence="3">
    <location>
        <position position="211"/>
    </location>
</feature>
<evidence type="ECO:0000259" key="2">
    <source>
        <dbReference type="Pfam" id="PF05922"/>
    </source>
</evidence>
<feature type="region of interest" description="Disordered" evidence="1">
    <location>
        <begin position="1"/>
        <end position="21"/>
    </location>
</feature>
<keyword evidence="3" id="KW-0645">Protease</keyword>
<feature type="domain" description="Inhibitor I9" evidence="2">
    <location>
        <begin position="105"/>
        <end position="200"/>
    </location>
</feature>
<protein>
    <submittedName>
        <fullName evidence="3">Serine protease</fullName>
    </submittedName>
</protein>
<evidence type="ECO:0000313" key="3">
    <source>
        <dbReference type="EMBL" id="RQX10569.1"/>
    </source>
</evidence>
<accession>A0A3N9XCE4</accession>
<dbReference type="AlphaFoldDB" id="A0A3N9XCE4"/>
<name>A0A3N9XCE4_9ACTN</name>
<evidence type="ECO:0000313" key="4">
    <source>
        <dbReference type="Proteomes" id="UP000278981"/>
    </source>
</evidence>
<reference evidence="3 4" key="1">
    <citation type="submission" date="2018-04" db="EMBL/GenBank/DDBJ databases">
        <title>Micromonosporas from Atacama Desert.</title>
        <authorList>
            <person name="Carro L."/>
            <person name="Klenk H.-P."/>
            <person name="Goodfellow M."/>
        </authorList>
    </citation>
    <scope>NUCLEOTIDE SEQUENCE [LARGE SCALE GENOMIC DNA]</scope>
    <source>
        <strain evidence="3 4">LB19</strain>
    </source>
</reference>
<gene>
    <name evidence="3" type="ORF">DDE19_32330</name>
</gene>
<sequence>MSGSRSIAKLHKGATERSLVATGTSGNRLRRLAIPTLVVALITGTTGVAGTASAAPAGSPGSGAGYFTAGSDQKVTLTDGADRRPGGNRAATPKAAVDATGSGMYVVELAEDPLTTYAGGVSGLARTRPAAGNRLDVTSAPSQAYRRHLDAQRAAVAAAAGVTVNAVYTNAFNGFSAKLTAQQATTLRADKRVRAVTASRALGTPTPPPTA</sequence>
<keyword evidence="3" id="KW-0378">Hydrolase</keyword>
<proteinExistence type="predicted"/>
<evidence type="ECO:0000256" key="1">
    <source>
        <dbReference type="SAM" id="MobiDB-lite"/>
    </source>
</evidence>
<dbReference type="InterPro" id="IPR010259">
    <property type="entry name" value="S8pro/Inhibitor_I9"/>
</dbReference>